<dbReference type="AlphaFoldDB" id="A0A4Y4CSQ1"/>
<name>A0A4Y4CSQ1_ZOORA</name>
<protein>
    <submittedName>
        <fullName evidence="1">Uncharacterized protein</fullName>
    </submittedName>
</protein>
<proteinExistence type="predicted"/>
<keyword evidence="2" id="KW-1185">Reference proteome</keyword>
<accession>A0A4Y4CSQ1</accession>
<dbReference type="RefSeq" id="WP_141351846.1">
    <property type="nucleotide sequence ID" value="NZ_BJNV01000031.1"/>
</dbReference>
<dbReference type="Proteomes" id="UP000318422">
    <property type="component" value="Unassembled WGS sequence"/>
</dbReference>
<comment type="caution">
    <text evidence="1">The sequence shown here is derived from an EMBL/GenBank/DDBJ whole genome shotgun (WGS) entry which is preliminary data.</text>
</comment>
<dbReference type="OrthoDB" id="8557577at2"/>
<dbReference type="EMBL" id="BJNV01000031">
    <property type="protein sequence ID" value="GEC95975.1"/>
    <property type="molecule type" value="Genomic_DNA"/>
</dbReference>
<gene>
    <name evidence="1" type="ORF">ZRA01_20480</name>
</gene>
<dbReference type="Pfam" id="PF07388">
    <property type="entry name" value="A-2_8-polyST"/>
    <property type="match status" value="1"/>
</dbReference>
<reference evidence="1 2" key="1">
    <citation type="submission" date="2019-06" db="EMBL/GenBank/DDBJ databases">
        <title>Whole genome shotgun sequence of Zoogloea ramigera NBRC 15342.</title>
        <authorList>
            <person name="Hosoyama A."/>
            <person name="Uohara A."/>
            <person name="Ohji S."/>
            <person name="Ichikawa N."/>
        </authorList>
    </citation>
    <scope>NUCLEOTIDE SEQUENCE [LARGE SCALE GENOMIC DNA]</scope>
    <source>
        <strain evidence="1 2">NBRC 15342</strain>
    </source>
</reference>
<organism evidence="1 2">
    <name type="scientific">Zoogloea ramigera</name>
    <dbReference type="NCBI Taxonomy" id="350"/>
    <lineage>
        <taxon>Bacteria</taxon>
        <taxon>Pseudomonadati</taxon>
        <taxon>Pseudomonadota</taxon>
        <taxon>Betaproteobacteria</taxon>
        <taxon>Rhodocyclales</taxon>
        <taxon>Zoogloeaceae</taxon>
        <taxon>Zoogloea</taxon>
    </lineage>
</organism>
<dbReference type="InterPro" id="IPR010866">
    <property type="entry name" value="A-2_8-polyST"/>
</dbReference>
<sequence length="345" mass="38257">MGARVAVYFVASPLQYLAARRIAENFEAGARQVLVWYKPGVTPIVREADWDAAGYMPWPRWEPLPGPFGRHRRLRDNIRRVAALVGPCDSLHIHSAVFDTEAINYFLRALPKACGAREMRARILPDGIISIRRYPLAPAKRLAQYARKLRRLVAPELDYWCFGGDRIGSDAPFCDRIYVIAGLPHEYPADKVVVLPPLVTPRAGAAAGAASERTALVIGQPLVGAGLMKPADRDAVSDEIRAWLAALGIRRIIYKGHPKDPDQELKQPDYETLSLDEPLEVHLANTPYDAVVGVRSSALLFARQTSPASTRVVAFGWGRVRFKSDDERRQMGEAFRSTGVVLNEG</sequence>
<evidence type="ECO:0000313" key="1">
    <source>
        <dbReference type="EMBL" id="GEC95975.1"/>
    </source>
</evidence>
<evidence type="ECO:0000313" key="2">
    <source>
        <dbReference type="Proteomes" id="UP000318422"/>
    </source>
</evidence>